<dbReference type="GO" id="GO:0016887">
    <property type="term" value="F:ATP hydrolysis activity"/>
    <property type="evidence" value="ECO:0007669"/>
    <property type="project" value="InterPro"/>
</dbReference>
<dbReference type="InterPro" id="IPR003593">
    <property type="entry name" value="AAA+_ATPase"/>
</dbReference>
<dbReference type="SUPFAM" id="SSF52540">
    <property type="entry name" value="P-loop containing nucleoside triphosphate hydrolases"/>
    <property type="match status" value="1"/>
</dbReference>
<evidence type="ECO:0000313" key="5">
    <source>
        <dbReference type="Proteomes" id="UP001058713"/>
    </source>
</evidence>
<dbReference type="PROSITE" id="PS50893">
    <property type="entry name" value="ABC_TRANSPORTER_2"/>
    <property type="match status" value="1"/>
</dbReference>
<evidence type="ECO:0000256" key="2">
    <source>
        <dbReference type="ARBA" id="ARBA00022840"/>
    </source>
</evidence>
<dbReference type="KEGG" id="lcae:K3721_19105"/>
<dbReference type="InterPro" id="IPR017871">
    <property type="entry name" value="ABC_transporter-like_CS"/>
</dbReference>
<dbReference type="Pfam" id="PF00005">
    <property type="entry name" value="ABC_tran"/>
    <property type="match status" value="1"/>
</dbReference>
<evidence type="ECO:0000259" key="3">
    <source>
        <dbReference type="PROSITE" id="PS50893"/>
    </source>
</evidence>
<dbReference type="EMBL" id="CP081071">
    <property type="protein sequence ID" value="UWQ55944.1"/>
    <property type="molecule type" value="Genomic_DNA"/>
</dbReference>
<protein>
    <submittedName>
        <fullName evidence="4">ATP-binding cassette domain-containing protein</fullName>
    </submittedName>
</protein>
<dbReference type="InterPro" id="IPR015854">
    <property type="entry name" value="ABC_transpr_LolD-like"/>
</dbReference>
<dbReference type="Gene3D" id="3.40.50.300">
    <property type="entry name" value="P-loop containing nucleotide triphosphate hydrolases"/>
    <property type="match status" value="1"/>
</dbReference>
<gene>
    <name evidence="4" type="ORF">K3721_19105</name>
</gene>
<dbReference type="InterPro" id="IPR027417">
    <property type="entry name" value="P-loop_NTPase"/>
</dbReference>
<reference evidence="4" key="1">
    <citation type="submission" date="2021-08" db="EMBL/GenBank/DDBJ databases">
        <authorList>
            <person name="Nwanade C."/>
            <person name="Wang M."/>
            <person name="Masoudi A."/>
            <person name="Yu Z."/>
            <person name="Liu J."/>
        </authorList>
    </citation>
    <scope>NUCLEOTIDE SEQUENCE</scope>
    <source>
        <strain evidence="4">S122</strain>
        <plasmid evidence="4">unnamed1</plasmid>
    </source>
</reference>
<feature type="domain" description="ABC transporter" evidence="3">
    <location>
        <begin position="5"/>
        <end position="247"/>
    </location>
</feature>
<evidence type="ECO:0000313" key="4">
    <source>
        <dbReference type="EMBL" id="UWQ55944.1"/>
    </source>
</evidence>
<geneLocation type="plasmid" evidence="4 5">
    <name>unnamed1</name>
</geneLocation>
<name>A0A9Q9M518_LEICA</name>
<accession>A0A9Q9M518</accession>
<keyword evidence="2 4" id="KW-0067">ATP-binding</keyword>
<dbReference type="GO" id="GO:0022857">
    <property type="term" value="F:transmembrane transporter activity"/>
    <property type="evidence" value="ECO:0007669"/>
    <property type="project" value="TreeGrafter"/>
</dbReference>
<keyword evidence="4" id="KW-0614">Plasmid</keyword>
<keyword evidence="1" id="KW-0547">Nucleotide-binding</keyword>
<organism evidence="4 5">
    <name type="scientific">Leisingera caerulea</name>
    <name type="common">Phaeobacter caeruleus</name>
    <dbReference type="NCBI Taxonomy" id="506591"/>
    <lineage>
        <taxon>Bacteria</taxon>
        <taxon>Pseudomonadati</taxon>
        <taxon>Pseudomonadota</taxon>
        <taxon>Alphaproteobacteria</taxon>
        <taxon>Rhodobacterales</taxon>
        <taxon>Roseobacteraceae</taxon>
        <taxon>Leisingera</taxon>
    </lineage>
</organism>
<dbReference type="GO" id="GO:0005886">
    <property type="term" value="C:plasma membrane"/>
    <property type="evidence" value="ECO:0007669"/>
    <property type="project" value="TreeGrafter"/>
</dbReference>
<dbReference type="InterPro" id="IPR003439">
    <property type="entry name" value="ABC_transporter-like_ATP-bd"/>
</dbReference>
<dbReference type="PROSITE" id="PS00211">
    <property type="entry name" value="ABC_TRANSPORTER_1"/>
    <property type="match status" value="1"/>
</dbReference>
<dbReference type="Proteomes" id="UP001058713">
    <property type="component" value="Plasmid unnamed1"/>
</dbReference>
<dbReference type="GO" id="GO:0005524">
    <property type="term" value="F:ATP binding"/>
    <property type="evidence" value="ECO:0007669"/>
    <property type="project" value="UniProtKB-KW"/>
</dbReference>
<dbReference type="AlphaFoldDB" id="A0A9Q9M518"/>
<dbReference type="PANTHER" id="PTHR24220:SF659">
    <property type="entry name" value="TRANSPORTER, PUTATIVE-RELATED"/>
    <property type="match status" value="1"/>
</dbReference>
<dbReference type="PANTHER" id="PTHR24220">
    <property type="entry name" value="IMPORT ATP-BINDING PROTEIN"/>
    <property type="match status" value="1"/>
</dbReference>
<sequence>MTQALVLQAVSHSFDGAQALHNVSLQVAPEECVALLGPSGAGKSTLLALLDGRVRGWRGRAEVLGNRLPNNRAPAREARLETGFIFQEFALVDRQSVYQNVMNGRLGRMRIWPSLWGLFGAQDHLKVATALEDTGLTDLAQRRADQLSGGQRQRVAIARCLAQEPELILADEPVSNLDPAHAERILKLITGAARKHGITVVFSSHQPELSRCFADRIVGLRAGAVLFDKPSAMAGNDDISKLYHGTEPGAGLRVVS</sequence>
<proteinExistence type="predicted"/>
<evidence type="ECO:0000256" key="1">
    <source>
        <dbReference type="ARBA" id="ARBA00022741"/>
    </source>
</evidence>
<dbReference type="SMART" id="SM00382">
    <property type="entry name" value="AAA"/>
    <property type="match status" value="1"/>
</dbReference>